<dbReference type="GO" id="GO:0005739">
    <property type="term" value="C:mitochondrion"/>
    <property type="evidence" value="ECO:0007669"/>
    <property type="project" value="TreeGrafter"/>
</dbReference>
<evidence type="ECO:0000313" key="3">
    <source>
        <dbReference type="EMBL" id="EOA81170.1"/>
    </source>
</evidence>
<reference evidence="3 4" key="1">
    <citation type="journal article" date="2012" name="PLoS Pathog.">
        <title>Diverse lifestyles and strategies of plant pathogenesis encoded in the genomes of eighteen Dothideomycetes fungi.</title>
        <authorList>
            <person name="Ohm R.A."/>
            <person name="Feau N."/>
            <person name="Henrissat B."/>
            <person name="Schoch C.L."/>
            <person name="Horwitz B.A."/>
            <person name="Barry K.W."/>
            <person name="Condon B.J."/>
            <person name="Copeland A.C."/>
            <person name="Dhillon B."/>
            <person name="Glaser F."/>
            <person name="Hesse C.N."/>
            <person name="Kosti I."/>
            <person name="LaButti K."/>
            <person name="Lindquist E.A."/>
            <person name="Lucas S."/>
            <person name="Salamov A.A."/>
            <person name="Bradshaw R.E."/>
            <person name="Ciuffetti L."/>
            <person name="Hamelin R.C."/>
            <person name="Kema G.H.J."/>
            <person name="Lawrence C."/>
            <person name="Scott J.A."/>
            <person name="Spatafora J.W."/>
            <person name="Turgeon B.G."/>
            <person name="de Wit P.J.G.M."/>
            <person name="Zhong S."/>
            <person name="Goodwin S.B."/>
            <person name="Grigoriev I.V."/>
        </authorList>
    </citation>
    <scope>NUCLEOTIDE SEQUENCE [LARGE SCALE GENOMIC DNA]</scope>
    <source>
        <strain evidence="4">28A</strain>
    </source>
</reference>
<reference evidence="3 4" key="2">
    <citation type="journal article" date="2013" name="PLoS Genet.">
        <title>Comparative genome structure, secondary metabolite, and effector coding capacity across Cochliobolus pathogens.</title>
        <authorList>
            <person name="Condon B.J."/>
            <person name="Leng Y."/>
            <person name="Wu D."/>
            <person name="Bushley K.E."/>
            <person name="Ohm R.A."/>
            <person name="Otillar R."/>
            <person name="Martin J."/>
            <person name="Schackwitz W."/>
            <person name="Grimwood J."/>
            <person name="MohdZainudin N."/>
            <person name="Xue C."/>
            <person name="Wang R."/>
            <person name="Manning V.A."/>
            <person name="Dhillon B."/>
            <person name="Tu Z.J."/>
            <person name="Steffenson B.J."/>
            <person name="Salamov A."/>
            <person name="Sun H."/>
            <person name="Lowry S."/>
            <person name="LaButti K."/>
            <person name="Han J."/>
            <person name="Copeland A."/>
            <person name="Lindquist E."/>
            <person name="Barry K."/>
            <person name="Schmutz J."/>
            <person name="Baker S.E."/>
            <person name="Ciuffetti L.M."/>
            <person name="Grigoriev I.V."/>
            <person name="Zhong S."/>
            <person name="Turgeon B.G."/>
        </authorList>
    </citation>
    <scope>NUCLEOTIDE SEQUENCE [LARGE SCALE GENOMIC DNA]</scope>
    <source>
        <strain evidence="4">28A</strain>
    </source>
</reference>
<dbReference type="GO" id="GO:0070336">
    <property type="term" value="F:flap-structured DNA binding"/>
    <property type="evidence" value="ECO:0007669"/>
    <property type="project" value="TreeGrafter"/>
</dbReference>
<dbReference type="SUPFAM" id="SSF53098">
    <property type="entry name" value="Ribonuclease H-like"/>
    <property type="match status" value="1"/>
</dbReference>
<dbReference type="RefSeq" id="XP_008031311.1">
    <property type="nucleotide sequence ID" value="XM_008033120.1"/>
</dbReference>
<dbReference type="STRING" id="671987.R0I6F8"/>
<dbReference type="CDD" id="cd16963">
    <property type="entry name" value="CCE1"/>
    <property type="match status" value="1"/>
</dbReference>
<dbReference type="AlphaFoldDB" id="R0I6F8"/>
<dbReference type="GO" id="GO:0000402">
    <property type="term" value="F:crossed form four-way junction DNA binding"/>
    <property type="evidence" value="ECO:0007669"/>
    <property type="project" value="TreeGrafter"/>
</dbReference>
<evidence type="ECO:0000313" key="4">
    <source>
        <dbReference type="Proteomes" id="UP000016935"/>
    </source>
</evidence>
<feature type="compositionally biased region" description="Polar residues" evidence="1">
    <location>
        <begin position="322"/>
        <end position="331"/>
    </location>
</feature>
<dbReference type="HOGENOM" id="CLU_042191_0_0_1"/>
<dbReference type="EMBL" id="KB908877">
    <property type="protein sequence ID" value="EOA81170.1"/>
    <property type="molecule type" value="Genomic_DNA"/>
</dbReference>
<dbReference type="GO" id="GO:0004520">
    <property type="term" value="F:DNA endonuclease activity"/>
    <property type="evidence" value="ECO:0007669"/>
    <property type="project" value="TreeGrafter"/>
</dbReference>
<accession>R0I6F8</accession>
<feature type="region of interest" description="Disordered" evidence="1">
    <location>
        <begin position="306"/>
        <end position="332"/>
    </location>
</feature>
<keyword evidence="4" id="KW-1185">Reference proteome</keyword>
<dbReference type="GO" id="GO:0000403">
    <property type="term" value="F:Y-form DNA binding"/>
    <property type="evidence" value="ECO:0007669"/>
    <property type="project" value="TreeGrafter"/>
</dbReference>
<dbReference type="InterPro" id="IPR036397">
    <property type="entry name" value="RNaseH_sf"/>
</dbReference>
<dbReference type="Pfam" id="PF09159">
    <property type="entry name" value="Ydc2-catalyt"/>
    <property type="match status" value="1"/>
</dbReference>
<evidence type="ECO:0000259" key="2">
    <source>
        <dbReference type="PROSITE" id="PS50800"/>
    </source>
</evidence>
<protein>
    <recommendedName>
        <fullName evidence="2">SAP domain-containing protein</fullName>
    </recommendedName>
</protein>
<dbReference type="InterPro" id="IPR039197">
    <property type="entry name" value="Mrs1/Cce1"/>
</dbReference>
<sequence>MPPKTRVITARELQSLLIRIGAASTGKKSTLVERLGRDITRPRLLNRHAKCNRLRPADSKLRIMSIDMGIKNLAFCEAEVSYPAKDSLNATMEVLRWEKVDLAPATQHVALQGPGPSPLNQDNFDADEGADLYSVGVLSKTAYGLVKKTILAGAPDVVLIEKQRWRSGNGSAVQQWTLRVNTLEGMLWAVLETLHTEQLLMLQKEGGVNEEKRLYEVHGIDPKRVGHYWLEQNAQRLASEDNVTDVVDVEQDTSATAKLSRSKAEKKAKIALLRSWFVASPASTASTTCATTPTISFAIGKNAEPTRRALCSPPKSTRARKSSSTAPNSVESLADDVPVAELRKLDDITDCFLQAAAWVSWESNRRKLWDIWRKRLEQRHGSESDDESLARELDGEVLLDMAREVEA</sequence>
<dbReference type="PANTHER" id="PTHR28072:SF1">
    <property type="entry name" value="CRUCIFORM CUTTING ENDONUCLEASE 1, MITOCHONDRIAL-RELATED"/>
    <property type="match status" value="1"/>
</dbReference>
<proteinExistence type="predicted"/>
<name>R0I6F8_EXST2</name>
<dbReference type="eggNOG" id="ENOG502S4DK">
    <property type="taxonomic scope" value="Eukaryota"/>
</dbReference>
<feature type="domain" description="SAP" evidence="2">
    <location>
        <begin position="5"/>
        <end position="39"/>
    </location>
</feature>
<gene>
    <name evidence="3" type="ORF">SETTUDRAFT_44926</name>
</gene>
<dbReference type="PANTHER" id="PTHR28072">
    <property type="entry name" value="CRUCIFORM CUTTING ENDONUCLEASE 1, MITOCHONDRIAL-RELATED"/>
    <property type="match status" value="1"/>
</dbReference>
<dbReference type="InterPro" id="IPR015242">
    <property type="entry name" value="Ydc2_cat"/>
</dbReference>
<dbReference type="PROSITE" id="PS50800">
    <property type="entry name" value="SAP"/>
    <property type="match status" value="1"/>
</dbReference>
<dbReference type="Gene3D" id="3.30.420.10">
    <property type="entry name" value="Ribonuclease H-like superfamily/Ribonuclease H"/>
    <property type="match status" value="1"/>
</dbReference>
<dbReference type="GeneID" id="19404963"/>
<dbReference type="InterPro" id="IPR012337">
    <property type="entry name" value="RNaseH-like_sf"/>
</dbReference>
<dbReference type="OrthoDB" id="5552842at2759"/>
<organism evidence="3 4">
    <name type="scientific">Exserohilum turcicum (strain 28A)</name>
    <name type="common">Northern leaf blight fungus</name>
    <name type="synonym">Setosphaeria turcica</name>
    <dbReference type="NCBI Taxonomy" id="671987"/>
    <lineage>
        <taxon>Eukaryota</taxon>
        <taxon>Fungi</taxon>
        <taxon>Dikarya</taxon>
        <taxon>Ascomycota</taxon>
        <taxon>Pezizomycotina</taxon>
        <taxon>Dothideomycetes</taxon>
        <taxon>Pleosporomycetidae</taxon>
        <taxon>Pleosporales</taxon>
        <taxon>Pleosporineae</taxon>
        <taxon>Pleosporaceae</taxon>
        <taxon>Exserohilum</taxon>
    </lineage>
</organism>
<dbReference type="InterPro" id="IPR003034">
    <property type="entry name" value="SAP_dom"/>
</dbReference>
<evidence type="ECO:0000256" key="1">
    <source>
        <dbReference type="SAM" id="MobiDB-lite"/>
    </source>
</evidence>
<dbReference type="Proteomes" id="UP000016935">
    <property type="component" value="Unassembled WGS sequence"/>
</dbReference>